<dbReference type="PANTHER" id="PTHR46717:SF1">
    <property type="entry name" value="E3 UBIQUITIN-PROTEIN LIGASE RNF180"/>
    <property type="match status" value="1"/>
</dbReference>
<reference evidence="1 2" key="1">
    <citation type="submission" date="2024-07" db="EMBL/GenBank/DDBJ databases">
        <title>Chromosome-level genome assembly of the water stick insect Ranatra chinensis (Heteroptera: Nepidae).</title>
        <authorList>
            <person name="Liu X."/>
        </authorList>
    </citation>
    <scope>NUCLEOTIDE SEQUENCE [LARGE SCALE GENOMIC DNA]</scope>
    <source>
        <strain evidence="1">Cailab_2021Rc</strain>
        <tissue evidence="1">Muscle</tissue>
    </source>
</reference>
<dbReference type="InterPro" id="IPR033263">
    <property type="entry name" value="RNF180"/>
</dbReference>
<dbReference type="EMBL" id="JBFDAA010000013">
    <property type="protein sequence ID" value="KAL1122780.1"/>
    <property type="molecule type" value="Genomic_DNA"/>
</dbReference>
<accession>A0ABD0Y5U0</accession>
<dbReference type="AlphaFoldDB" id="A0ABD0Y5U0"/>
<evidence type="ECO:0008006" key="3">
    <source>
        <dbReference type="Google" id="ProtNLM"/>
    </source>
</evidence>
<comment type="caution">
    <text evidence="1">The sequence shown here is derived from an EMBL/GenBank/DDBJ whole genome shotgun (WGS) entry which is preliminary data.</text>
</comment>
<sequence length="137" mass="15396">MASVTLKCRKCRFPLLNSSKTPLLSVHNEYVQSEVVLKPNIENDCTRIKDEFFFQENGLPQWVVQKLDEANWLRGKLNCPKCSARLGAFDFVTGQRCPCSKLVVPPIHIVKSKIDCCFESPALCGANSSHVIEKTPD</sequence>
<evidence type="ECO:0000313" key="1">
    <source>
        <dbReference type="EMBL" id="KAL1122780.1"/>
    </source>
</evidence>
<evidence type="ECO:0000313" key="2">
    <source>
        <dbReference type="Proteomes" id="UP001558652"/>
    </source>
</evidence>
<name>A0ABD0Y5U0_9HEMI</name>
<dbReference type="PANTHER" id="PTHR46717">
    <property type="entry name" value="E3 UBIQUITIN-PROTEIN LIGASE RNF180"/>
    <property type="match status" value="1"/>
</dbReference>
<protein>
    <recommendedName>
        <fullName evidence="3">E3 ubiquitin-protein ligase</fullName>
    </recommendedName>
</protein>
<keyword evidence="2" id="KW-1185">Reference proteome</keyword>
<dbReference type="Proteomes" id="UP001558652">
    <property type="component" value="Unassembled WGS sequence"/>
</dbReference>
<gene>
    <name evidence="1" type="ORF">AAG570_003107</name>
</gene>
<proteinExistence type="predicted"/>
<organism evidence="1 2">
    <name type="scientific">Ranatra chinensis</name>
    <dbReference type="NCBI Taxonomy" id="642074"/>
    <lineage>
        <taxon>Eukaryota</taxon>
        <taxon>Metazoa</taxon>
        <taxon>Ecdysozoa</taxon>
        <taxon>Arthropoda</taxon>
        <taxon>Hexapoda</taxon>
        <taxon>Insecta</taxon>
        <taxon>Pterygota</taxon>
        <taxon>Neoptera</taxon>
        <taxon>Paraneoptera</taxon>
        <taxon>Hemiptera</taxon>
        <taxon>Heteroptera</taxon>
        <taxon>Panheteroptera</taxon>
        <taxon>Nepomorpha</taxon>
        <taxon>Nepidae</taxon>
        <taxon>Ranatrinae</taxon>
        <taxon>Ranatra</taxon>
    </lineage>
</organism>